<evidence type="ECO:0000256" key="2">
    <source>
        <dbReference type="ARBA" id="ARBA00004141"/>
    </source>
</evidence>
<evidence type="ECO:0000313" key="13">
    <source>
        <dbReference type="EMBL" id="AEC01922.1"/>
    </source>
</evidence>
<dbReference type="GO" id="GO:0046872">
    <property type="term" value="F:metal ion binding"/>
    <property type="evidence" value="ECO:0007669"/>
    <property type="project" value="UniProtKB-KW"/>
</dbReference>
<evidence type="ECO:0000256" key="5">
    <source>
        <dbReference type="ARBA" id="ARBA00022692"/>
    </source>
</evidence>
<evidence type="ECO:0000256" key="10">
    <source>
        <dbReference type="ARBA" id="ARBA00023136"/>
    </source>
</evidence>
<evidence type="ECO:0000256" key="7">
    <source>
        <dbReference type="ARBA" id="ARBA00022833"/>
    </source>
</evidence>
<dbReference type="InterPro" id="IPR036034">
    <property type="entry name" value="PDZ_sf"/>
</dbReference>
<dbReference type="GO" id="GO:0016020">
    <property type="term" value="C:membrane"/>
    <property type="evidence" value="ECO:0007669"/>
    <property type="project" value="UniProtKB-SubCell"/>
</dbReference>
<gene>
    <name evidence="13" type="ordered locus">Spico_0696</name>
</gene>
<comment type="subcellular location">
    <subcellularLocation>
        <location evidence="2">Membrane</location>
        <topology evidence="2">Multi-pass membrane protein</topology>
    </subcellularLocation>
</comment>
<dbReference type="PANTHER" id="PTHR42837:SF2">
    <property type="entry name" value="MEMBRANE METALLOPROTEASE ARASP2, CHLOROPLASTIC-RELATED"/>
    <property type="match status" value="1"/>
</dbReference>
<evidence type="ECO:0000256" key="1">
    <source>
        <dbReference type="ARBA" id="ARBA00001947"/>
    </source>
</evidence>
<feature type="transmembrane region" description="Helical" evidence="11">
    <location>
        <begin position="28"/>
        <end position="49"/>
    </location>
</feature>
<evidence type="ECO:0000256" key="3">
    <source>
        <dbReference type="ARBA" id="ARBA00007931"/>
    </source>
</evidence>
<feature type="domain" description="Peptidase M50" evidence="12">
    <location>
        <begin position="12"/>
        <end position="448"/>
    </location>
</feature>
<keyword evidence="5 11" id="KW-0812">Transmembrane</keyword>
<dbReference type="RefSeq" id="WP_013739318.1">
    <property type="nucleotide sequence ID" value="NC_015436.1"/>
</dbReference>
<comment type="similarity">
    <text evidence="3 11">Belongs to the peptidase M50B family.</text>
</comment>
<keyword evidence="9 11" id="KW-0482">Metalloprotease</keyword>
<keyword evidence="7 11" id="KW-0862">Zinc</keyword>
<dbReference type="EC" id="3.4.24.-" evidence="11"/>
<dbReference type="KEGG" id="scc:Spico_0696"/>
<organism evidence="13 14">
    <name type="scientific">Parasphaerochaeta coccoides (strain ATCC BAA-1237 / DSM 17374 / SPN1)</name>
    <name type="common">Sphaerochaeta coccoides</name>
    <dbReference type="NCBI Taxonomy" id="760011"/>
    <lineage>
        <taxon>Bacteria</taxon>
        <taxon>Pseudomonadati</taxon>
        <taxon>Spirochaetota</taxon>
        <taxon>Spirochaetia</taxon>
        <taxon>Spirochaetales</taxon>
        <taxon>Sphaerochaetaceae</taxon>
        <taxon>Parasphaerochaeta</taxon>
    </lineage>
</organism>
<name>F4GLF2_PARC1</name>
<dbReference type="GO" id="GO:0006508">
    <property type="term" value="P:proteolysis"/>
    <property type="evidence" value="ECO:0007669"/>
    <property type="project" value="UniProtKB-KW"/>
</dbReference>
<dbReference type="InterPro" id="IPR004387">
    <property type="entry name" value="Pept_M50_Zn"/>
</dbReference>
<keyword evidence="8 11" id="KW-1133">Transmembrane helix</keyword>
<dbReference type="eggNOG" id="COG0750">
    <property type="taxonomic scope" value="Bacteria"/>
</dbReference>
<feature type="transmembrane region" description="Helical" evidence="11">
    <location>
        <begin position="5"/>
        <end position="22"/>
    </location>
</feature>
<keyword evidence="4" id="KW-0645">Protease</keyword>
<evidence type="ECO:0000256" key="11">
    <source>
        <dbReference type="RuleBase" id="RU362031"/>
    </source>
</evidence>
<keyword evidence="11" id="KW-0479">Metal-binding</keyword>
<keyword evidence="14" id="KW-1185">Reference proteome</keyword>
<dbReference type="PANTHER" id="PTHR42837">
    <property type="entry name" value="REGULATOR OF SIGMA-E PROTEASE RSEP"/>
    <property type="match status" value="1"/>
</dbReference>
<protein>
    <recommendedName>
        <fullName evidence="11">Zinc metalloprotease</fullName>
        <ecNumber evidence="11">3.4.24.-</ecNumber>
    </recommendedName>
</protein>
<evidence type="ECO:0000256" key="8">
    <source>
        <dbReference type="ARBA" id="ARBA00022989"/>
    </source>
</evidence>
<dbReference type="OrthoDB" id="9782003at2"/>
<feature type="transmembrane region" description="Helical" evidence="11">
    <location>
        <begin position="390"/>
        <end position="423"/>
    </location>
</feature>
<proteinExistence type="inferred from homology"/>
<keyword evidence="6 11" id="KW-0378">Hydrolase</keyword>
<sequence length="466" mass="50929">MWDILLNVILGLTGIGIMIFVHEAGHYIVARFCGITVEVFSFGLGPKLFSWKRGHTEFRISLLPVGGFCRMKGADDLTRALEAKNDSFIHTEAGSLFAASPGKRFLTYLAGPLSNIIFAIIVYTIFSMMTYTTLSDPARIVVTADYSQFFPMVGEMNAARLHGLETGDTILEVDEIPVLDYQMLVEYLWNSQGKTVIFTVQREGNILTFPVSPFKDKNNRYAFGITSYIEPVVAFVKEDSPEKAAGLLPGDRIVMTQTSEVTNMLDLTIALEASPGIQTYVVARISDDKDASTATVQFIPETDKDGKAQLSFSLASGNRVVTGQSLPKALSSSLTQSLDMVRNTLTSLGDLVTGKGNIRDSFTGPWRASMMIGSITFQGFKESFSSGLRAMLYLLGVVSISLAIANILPIPALDGGFMLICVAEMVMGRQLSPKAYMRIQIIGVICIITIIVIMTLADLRFYVSGK</sequence>
<feature type="transmembrane region" description="Helical" evidence="11">
    <location>
        <begin position="435"/>
        <end position="457"/>
    </location>
</feature>
<evidence type="ECO:0000256" key="4">
    <source>
        <dbReference type="ARBA" id="ARBA00022670"/>
    </source>
</evidence>
<keyword evidence="10 11" id="KW-0472">Membrane</keyword>
<accession>F4GLF2</accession>
<feature type="transmembrane region" description="Helical" evidence="11">
    <location>
        <begin position="105"/>
        <end position="126"/>
    </location>
</feature>
<dbReference type="Gene3D" id="2.30.42.10">
    <property type="match status" value="2"/>
</dbReference>
<dbReference type="Pfam" id="PF02163">
    <property type="entry name" value="Peptidase_M50"/>
    <property type="match status" value="1"/>
</dbReference>
<evidence type="ECO:0000256" key="9">
    <source>
        <dbReference type="ARBA" id="ARBA00023049"/>
    </source>
</evidence>
<reference evidence="14" key="1">
    <citation type="submission" date="2011-04" db="EMBL/GenBank/DDBJ databases">
        <title>The complete genome of Spirochaeta coccoides DSM 17374.</title>
        <authorList>
            <person name="Lucas S."/>
            <person name="Copeland A."/>
            <person name="Lapidus A."/>
            <person name="Bruce D."/>
            <person name="Goodwin L."/>
            <person name="Pitluck S."/>
            <person name="Peters L."/>
            <person name="Kyrpides N."/>
            <person name="Mavromatis K."/>
            <person name="Pagani I."/>
            <person name="Ivanova N."/>
            <person name="Ovchinnikova G."/>
            <person name="Lu M."/>
            <person name="Detter J.C."/>
            <person name="Tapia R."/>
            <person name="Han C."/>
            <person name="Land M."/>
            <person name="Hauser L."/>
            <person name="Markowitz V."/>
            <person name="Cheng J.-F."/>
            <person name="Hugenholtz P."/>
            <person name="Woyke T."/>
            <person name="Wu D."/>
            <person name="Spring S."/>
            <person name="Schroeder M."/>
            <person name="Brambilla E."/>
            <person name="Klenk H.-P."/>
            <person name="Eisen J.A."/>
        </authorList>
    </citation>
    <scope>NUCLEOTIDE SEQUENCE [LARGE SCALE GENOMIC DNA]</scope>
    <source>
        <strain evidence="14">ATCC BAA-1237 / DSM 17374 / SPN1</strain>
    </source>
</reference>
<reference evidence="13 14" key="2">
    <citation type="journal article" date="2012" name="Stand. Genomic Sci.">
        <title>Complete genome sequence of the termite hindgut bacterium Spirochaeta coccoides type strain (SPN1(T)), reclassification in the genus Sphaerochaeta as Sphaerochaeta coccoides comb. nov. and emendations of the family Spirochaetaceae and the genus Sphaerochaeta.</title>
        <authorList>
            <person name="Abt B."/>
            <person name="Han C."/>
            <person name="Scheuner C."/>
            <person name="Lu M."/>
            <person name="Lapidus A."/>
            <person name="Nolan M."/>
            <person name="Lucas S."/>
            <person name="Hammon N."/>
            <person name="Deshpande S."/>
            <person name="Cheng J.F."/>
            <person name="Tapia R."/>
            <person name="Goodwin L.A."/>
            <person name="Pitluck S."/>
            <person name="Liolios K."/>
            <person name="Pagani I."/>
            <person name="Ivanova N."/>
            <person name="Mavromatis K."/>
            <person name="Mikhailova N."/>
            <person name="Huntemann M."/>
            <person name="Pati A."/>
            <person name="Chen A."/>
            <person name="Palaniappan K."/>
            <person name="Land M."/>
            <person name="Hauser L."/>
            <person name="Brambilla E.M."/>
            <person name="Rohde M."/>
            <person name="Spring S."/>
            <person name="Gronow S."/>
            <person name="Goker M."/>
            <person name="Woyke T."/>
            <person name="Bristow J."/>
            <person name="Eisen J.A."/>
            <person name="Markowitz V."/>
            <person name="Hugenholtz P."/>
            <person name="Kyrpides N.C."/>
            <person name="Klenk H.P."/>
            <person name="Detter J.C."/>
        </authorList>
    </citation>
    <scope>NUCLEOTIDE SEQUENCE [LARGE SCALE GENOMIC DNA]</scope>
    <source>
        <strain evidence="14">ATCC BAA-1237 / DSM 17374 / SPN1</strain>
    </source>
</reference>
<dbReference type="GO" id="GO:0004222">
    <property type="term" value="F:metalloendopeptidase activity"/>
    <property type="evidence" value="ECO:0007669"/>
    <property type="project" value="InterPro"/>
</dbReference>
<dbReference type="HOGENOM" id="CLU_025778_0_0_12"/>
<dbReference type="InterPro" id="IPR008915">
    <property type="entry name" value="Peptidase_M50"/>
</dbReference>
<dbReference type="AlphaFoldDB" id="F4GLF2"/>
<dbReference type="CDD" id="cd06163">
    <property type="entry name" value="S2P-M50_PDZ_RseP-like"/>
    <property type="match status" value="1"/>
</dbReference>
<evidence type="ECO:0000256" key="6">
    <source>
        <dbReference type="ARBA" id="ARBA00022801"/>
    </source>
</evidence>
<evidence type="ECO:0000259" key="12">
    <source>
        <dbReference type="Pfam" id="PF02163"/>
    </source>
</evidence>
<dbReference type="SUPFAM" id="SSF50156">
    <property type="entry name" value="PDZ domain-like"/>
    <property type="match status" value="2"/>
</dbReference>
<dbReference type="Proteomes" id="UP000007939">
    <property type="component" value="Chromosome"/>
</dbReference>
<comment type="cofactor">
    <cofactor evidence="1 11">
        <name>Zn(2+)</name>
        <dbReference type="ChEBI" id="CHEBI:29105"/>
    </cofactor>
</comment>
<dbReference type="EMBL" id="CP002659">
    <property type="protein sequence ID" value="AEC01922.1"/>
    <property type="molecule type" value="Genomic_DNA"/>
</dbReference>
<dbReference type="STRING" id="760011.Spico_0696"/>
<dbReference type="NCBIfam" id="TIGR00054">
    <property type="entry name" value="RIP metalloprotease RseP"/>
    <property type="match status" value="1"/>
</dbReference>
<evidence type="ECO:0000313" key="14">
    <source>
        <dbReference type="Proteomes" id="UP000007939"/>
    </source>
</evidence>